<comment type="caution">
    <text evidence="10">Lacks conserved residue(s) required for the propagation of feature annotation.</text>
</comment>
<dbReference type="Gene3D" id="1.20.5.4820">
    <property type="match status" value="2"/>
</dbReference>
<dbReference type="SMART" id="SM00015">
    <property type="entry name" value="IQ"/>
    <property type="match status" value="6"/>
</dbReference>
<keyword evidence="1" id="KW-0677">Repeat</keyword>
<feature type="region of interest" description="Disordered" evidence="12">
    <location>
        <begin position="1945"/>
        <end position="1969"/>
    </location>
</feature>
<evidence type="ECO:0000256" key="8">
    <source>
        <dbReference type="ARBA" id="ARBA00023203"/>
    </source>
</evidence>
<evidence type="ECO:0000256" key="2">
    <source>
        <dbReference type="ARBA" id="ARBA00022741"/>
    </source>
</evidence>
<gene>
    <name evidence="15" type="ORF">F2Q69_00019622</name>
</gene>
<dbReference type="SUPFAM" id="SSF52540">
    <property type="entry name" value="P-loop containing nucleoside triphosphate hydrolases"/>
    <property type="match status" value="4"/>
</dbReference>
<dbReference type="InterPro" id="IPR027417">
    <property type="entry name" value="P-loop_NTPase"/>
</dbReference>
<dbReference type="PANTHER" id="PTHR13140">
    <property type="entry name" value="MYOSIN"/>
    <property type="match status" value="1"/>
</dbReference>
<feature type="domain" description="Myosin motor" evidence="13">
    <location>
        <begin position="576"/>
        <end position="1349"/>
    </location>
</feature>
<name>A0A8S9QAR5_BRACR</name>
<reference evidence="15" key="1">
    <citation type="submission" date="2019-12" db="EMBL/GenBank/DDBJ databases">
        <title>Genome sequencing and annotation of Brassica cretica.</title>
        <authorList>
            <person name="Studholme D.J."/>
            <person name="Sarris P."/>
        </authorList>
    </citation>
    <scope>NUCLEOTIDE SEQUENCE</scope>
    <source>
        <strain evidence="15">PFS-109/04</strain>
        <tissue evidence="15">Leaf</tissue>
    </source>
</reference>
<dbReference type="Gene3D" id="1.10.10.820">
    <property type="match status" value="1"/>
</dbReference>
<feature type="domain" description="Myosin N-terminal SH3-like" evidence="14">
    <location>
        <begin position="38"/>
        <end position="87"/>
    </location>
</feature>
<dbReference type="PRINTS" id="PR00193">
    <property type="entry name" value="MYOSINHEAVY"/>
</dbReference>
<dbReference type="EMBL" id="QGKX02001290">
    <property type="protein sequence ID" value="KAF3535374.1"/>
    <property type="molecule type" value="Genomic_DNA"/>
</dbReference>
<dbReference type="InterPro" id="IPR036022">
    <property type="entry name" value="MYSc_Myo8"/>
</dbReference>
<dbReference type="InterPro" id="IPR036961">
    <property type="entry name" value="Kinesin_motor_dom_sf"/>
</dbReference>
<keyword evidence="5 11" id="KW-0175">Coiled coil</keyword>
<feature type="compositionally biased region" description="Polar residues" evidence="12">
    <location>
        <begin position="1540"/>
        <end position="1556"/>
    </location>
</feature>
<keyword evidence="7 10" id="KW-0505">Motor protein</keyword>
<feature type="region of interest" description="Disordered" evidence="12">
    <location>
        <begin position="2030"/>
        <end position="2073"/>
    </location>
</feature>
<comment type="similarity">
    <text evidence="9">Belongs to the TRAFAC class myosin-kinesin ATPase superfamily. Myosin family. Plant myosin class VIII subfamily.</text>
</comment>
<evidence type="ECO:0008006" key="17">
    <source>
        <dbReference type="Google" id="ProtNLM"/>
    </source>
</evidence>
<dbReference type="PROSITE" id="PS51456">
    <property type="entry name" value="MYOSIN_MOTOR"/>
    <property type="match status" value="3"/>
</dbReference>
<feature type="region of interest" description="Disordered" evidence="12">
    <location>
        <begin position="1540"/>
        <end position="1559"/>
    </location>
</feature>
<evidence type="ECO:0000256" key="3">
    <source>
        <dbReference type="ARBA" id="ARBA00022840"/>
    </source>
</evidence>
<dbReference type="InterPro" id="IPR001609">
    <property type="entry name" value="Myosin_head_motor_dom-like"/>
</dbReference>
<evidence type="ECO:0000256" key="1">
    <source>
        <dbReference type="ARBA" id="ARBA00022737"/>
    </source>
</evidence>
<keyword evidence="2 10" id="KW-0547">Nucleotide-binding</keyword>
<dbReference type="GO" id="GO:0000146">
    <property type="term" value="F:microfilament motor activity"/>
    <property type="evidence" value="ECO:0007669"/>
    <property type="project" value="TreeGrafter"/>
</dbReference>
<dbReference type="GO" id="GO:0007015">
    <property type="term" value="P:actin filament organization"/>
    <property type="evidence" value="ECO:0007669"/>
    <property type="project" value="TreeGrafter"/>
</dbReference>
<dbReference type="Gene3D" id="1.20.120.720">
    <property type="entry name" value="Myosin VI head, motor domain, U50 subdomain"/>
    <property type="match status" value="2"/>
</dbReference>
<evidence type="ECO:0000256" key="5">
    <source>
        <dbReference type="ARBA" id="ARBA00023054"/>
    </source>
</evidence>
<feature type="domain" description="Myosin motor" evidence="13">
    <location>
        <begin position="91"/>
        <end position="524"/>
    </location>
</feature>
<evidence type="ECO:0000313" key="15">
    <source>
        <dbReference type="EMBL" id="KAF3535374.1"/>
    </source>
</evidence>
<dbReference type="GO" id="GO:0016459">
    <property type="term" value="C:myosin complex"/>
    <property type="evidence" value="ECO:0007669"/>
    <property type="project" value="UniProtKB-KW"/>
</dbReference>
<dbReference type="GO" id="GO:0005737">
    <property type="term" value="C:cytoplasm"/>
    <property type="evidence" value="ECO:0007669"/>
    <property type="project" value="TreeGrafter"/>
</dbReference>
<dbReference type="GO" id="GO:0051015">
    <property type="term" value="F:actin filament binding"/>
    <property type="evidence" value="ECO:0007669"/>
    <property type="project" value="TreeGrafter"/>
</dbReference>
<keyword evidence="4" id="KW-0112">Calmodulin-binding</keyword>
<organism evidence="15 16">
    <name type="scientific">Brassica cretica</name>
    <name type="common">Mustard</name>
    <dbReference type="NCBI Taxonomy" id="69181"/>
    <lineage>
        <taxon>Eukaryota</taxon>
        <taxon>Viridiplantae</taxon>
        <taxon>Streptophyta</taxon>
        <taxon>Embryophyta</taxon>
        <taxon>Tracheophyta</taxon>
        <taxon>Spermatophyta</taxon>
        <taxon>Magnoliopsida</taxon>
        <taxon>eudicotyledons</taxon>
        <taxon>Gunneridae</taxon>
        <taxon>Pentapetalae</taxon>
        <taxon>rosids</taxon>
        <taxon>malvids</taxon>
        <taxon>Brassicales</taxon>
        <taxon>Brassicaceae</taxon>
        <taxon>Brassiceae</taxon>
        <taxon>Brassica</taxon>
    </lineage>
</organism>
<dbReference type="FunFam" id="1.20.120.720:FF:000028">
    <property type="entry name" value="Myosin IE heavy chain"/>
    <property type="match status" value="2"/>
</dbReference>
<dbReference type="Pfam" id="PF00612">
    <property type="entry name" value="IQ"/>
    <property type="match status" value="4"/>
</dbReference>
<protein>
    <recommendedName>
        <fullName evidence="17">Myosin motor domain-containing protein</fullName>
    </recommendedName>
</protein>
<accession>A0A8S9QAR5</accession>
<feature type="compositionally biased region" description="Gly residues" evidence="12">
    <location>
        <begin position="2030"/>
        <end position="2055"/>
    </location>
</feature>
<evidence type="ECO:0000256" key="12">
    <source>
        <dbReference type="SAM" id="MobiDB-lite"/>
    </source>
</evidence>
<keyword evidence="8 10" id="KW-0009">Actin-binding</keyword>
<dbReference type="InterPro" id="IPR004009">
    <property type="entry name" value="SH3_Myosin"/>
</dbReference>
<dbReference type="GO" id="GO:0030048">
    <property type="term" value="P:actin filament-based movement"/>
    <property type="evidence" value="ECO:0007669"/>
    <property type="project" value="UniProtKB-ARBA"/>
</dbReference>
<dbReference type="Gene3D" id="3.40.850.10">
    <property type="entry name" value="Kinesin motor domain"/>
    <property type="match status" value="4"/>
</dbReference>
<dbReference type="FunFam" id="1.20.58.530:FF:000013">
    <property type="entry name" value="Unconventional myosin-XIX"/>
    <property type="match status" value="1"/>
</dbReference>
<dbReference type="GO" id="GO:0016020">
    <property type="term" value="C:membrane"/>
    <property type="evidence" value="ECO:0007669"/>
    <property type="project" value="TreeGrafter"/>
</dbReference>
<evidence type="ECO:0000256" key="6">
    <source>
        <dbReference type="ARBA" id="ARBA00023123"/>
    </source>
</evidence>
<dbReference type="Pfam" id="PF00063">
    <property type="entry name" value="Myosin_head"/>
    <property type="match status" value="4"/>
</dbReference>
<feature type="binding site" evidence="10">
    <location>
        <begin position="667"/>
        <end position="674"/>
    </location>
    <ligand>
        <name>ATP</name>
        <dbReference type="ChEBI" id="CHEBI:30616"/>
    </ligand>
</feature>
<evidence type="ECO:0000259" key="13">
    <source>
        <dbReference type="PROSITE" id="PS51456"/>
    </source>
</evidence>
<dbReference type="PROSITE" id="PS51844">
    <property type="entry name" value="SH3_LIKE"/>
    <property type="match status" value="2"/>
</dbReference>
<dbReference type="GO" id="GO:0005524">
    <property type="term" value="F:ATP binding"/>
    <property type="evidence" value="ECO:0007669"/>
    <property type="project" value="UniProtKB-UniRule"/>
</dbReference>
<evidence type="ECO:0000256" key="10">
    <source>
        <dbReference type="PROSITE-ProRule" id="PRU00782"/>
    </source>
</evidence>
<dbReference type="Gene3D" id="1.20.58.530">
    <property type="match status" value="4"/>
</dbReference>
<dbReference type="GO" id="GO:0005516">
    <property type="term" value="F:calmodulin binding"/>
    <property type="evidence" value="ECO:0007669"/>
    <property type="project" value="UniProtKB-KW"/>
</dbReference>
<evidence type="ECO:0000256" key="9">
    <source>
        <dbReference type="ARBA" id="ARBA00060862"/>
    </source>
</evidence>
<feature type="coiled-coil region" evidence="11">
    <location>
        <begin position="1878"/>
        <end position="1926"/>
    </location>
</feature>
<evidence type="ECO:0000256" key="7">
    <source>
        <dbReference type="ARBA" id="ARBA00023175"/>
    </source>
</evidence>
<dbReference type="PROSITE" id="PS50096">
    <property type="entry name" value="IQ"/>
    <property type="match status" value="6"/>
</dbReference>
<feature type="binding site" evidence="10">
    <location>
        <begin position="182"/>
        <end position="189"/>
    </location>
    <ligand>
        <name>ATP</name>
        <dbReference type="ChEBI" id="CHEBI:30616"/>
    </ligand>
</feature>
<dbReference type="InterPro" id="IPR000048">
    <property type="entry name" value="IQ_motif_EF-hand-BS"/>
</dbReference>
<dbReference type="InterPro" id="IPR057535">
    <property type="entry name" value="MYO1-3_N_SH3"/>
</dbReference>
<proteinExistence type="inferred from homology"/>
<keyword evidence="6 10" id="KW-0518">Myosin</keyword>
<dbReference type="Pfam" id="PF25369">
    <property type="entry name" value="SH3_VIII-1_N"/>
    <property type="match status" value="2"/>
</dbReference>
<dbReference type="Proteomes" id="UP000712600">
    <property type="component" value="Unassembled WGS sequence"/>
</dbReference>
<feature type="compositionally biased region" description="Polar residues" evidence="12">
    <location>
        <begin position="1947"/>
        <end position="1964"/>
    </location>
</feature>
<dbReference type="FunFam" id="1.10.10.820:FF:000001">
    <property type="entry name" value="Myosin heavy chain"/>
    <property type="match status" value="2"/>
</dbReference>
<comment type="caution">
    <text evidence="15">The sequence shown here is derived from an EMBL/GenBank/DDBJ whole genome shotgun (WGS) entry which is preliminary data.</text>
</comment>
<dbReference type="SMART" id="SM00242">
    <property type="entry name" value="MYSc"/>
    <property type="match status" value="2"/>
</dbReference>
<evidence type="ECO:0000256" key="11">
    <source>
        <dbReference type="SAM" id="Coils"/>
    </source>
</evidence>
<feature type="region of interest" description="Actin-binding" evidence="10">
    <location>
        <begin position="1637"/>
        <end position="1659"/>
    </location>
</feature>
<keyword evidence="3 10" id="KW-0067">ATP-binding</keyword>
<evidence type="ECO:0000256" key="4">
    <source>
        <dbReference type="ARBA" id="ARBA00022860"/>
    </source>
</evidence>
<dbReference type="PANTHER" id="PTHR13140:SF706">
    <property type="entry name" value="DILUTE CLASS UNCONVENTIONAL MYOSIN, ISOFORM C"/>
    <property type="match status" value="1"/>
</dbReference>
<sequence>MMLSASPNTLAKSSLEEMLESLRQKDECDRPRDVYFINKKLRVWCRVANGEWQLGKIQSTSADTSLVMLSTANVVKVSTEELFPANPDILEGVEDLIQLSYLNEPSVLYNLRVRYSQDVIYSKAGPVLIAVNPFKYVQIYGNDIISAYQKKAVDAPHVYAVADAAYEEMMREEKNQSIIISGESGAGKTETAKYAMQYLAALGGGSCGVEYEIHKTTSILEAFGNAKTSRNANSSRFGKLIEIHFSAMGKICGAKLETCEYNLSIYSIVFVLLFGFGAHLFPCLLLHVFGNYSLSRVAQLFSGERSYHIFYMLCAGASPILKERLKLKTASEYTYLNQSDCLTIDGVNDAQKFRKLLEAFDIVQIPKEHQERVFALLAAVLWLGNVSFRVTDNENHVEVVADEAVTNAAMLMGCNLEELMVVLSTRKLQAGADCIAKKLTLRQATDMRDGIAKFIYESLFEWLVEQINIALEDGKSRTGRSISILDIYGFESFKNNSFEQFCINYANERLQQHFNRHLFKLEQEKLRVWCRVANGEWQLGKIQSTSADTSLVMLSTANVVKVSTEELFPANPDILEGVEDLIQLSYLNEPSVLYNLRVRYSQDVIYSKAGPVLIAVNPFKSVQIYGNDIISAYQKKAVDAPHVYAVADAAYDEMMREEKNQSIIISGESGAGKTETAKYAMQYLAALGGGSCGVEYEILKTTSILEAFGNAKTSRNANSSRFGKLIEIHFSAMGKICGAKLETFLLEKSRVAQLFNGERSYHIFYELCAGASPILKERLKLKTASEYTYLNQSDCLTIDGVDDAQKFRKLLEAFDIVQIPKEHQERVFALLAAVLWLGNISFRVADNENHVEVVADEAVTNAAMLMGCNLEELMVVLSTRKLQAGADCIAKKLTLRQATDMRDGIAKFIYESLFEWLVEQINIALEDGKSRTGRSISILDIYGFESFKNNSFEQFCINYANERLQQHFNRHLFKLEQEEYEEDGIDWTKVDFEDNQECLDLIEKATDMRDGIAKFIYESLFEWLVEQINIALEDGKSRTGRSISILDIYGFESFKNNSFEQFCINYANERLQQHFNRHLFKLEQEEYEEDGIDWTKVDFEDNQECLDLIEKKPIGLLSLLDEESNFPKATDLTFANKLKQHLKTNSCFKGERGRAFRVNHYAGEVLYDTNGFLEKNRDPLPADLIHLLSSCDCQLLKLFSTKMRNKSQKPLLLSDSTNQTVGTKFKGQLFKLMNTLENTTPHFIRCIKPNSKQLPRVYEEDLVLQQLRCCGVLEVVRISRSGYPTRLTHQEFAGRYGFLLADKKVSQDPLSVSIAVLKQYGVHPEMYQVGYTKLYLRTGQIGIFEDRRREVLQGIVGLQKRFRGHLSREYFQSMRKGALVLQSYVRGEIGRRMFDIEAKLHADSVSEASTGELTAVIHLQSAVRGWLARKRFNSMQRQKELLNVTTLSKKRAGLRISEDKEEFQVQPSAMSDLQKRVSESEAALVQKEEENTALREQLRQFEERWSEYEIKMKSMEETWQKQMSSLQMSLAAARKSLATENVTGQAGGRQDTSTSPFGERGRAFRVNHYAGEVLYDTNGFLEKNRDPLPADLIHLLSSCDCQLLKLFSTKMRNKSQKPLLLSDSTNQTVGTKFKGQLFKLMNTLENTTPHFIRCIKPNSKQLPRVYEEDLVLQQLRCCGVLEVVRISRSGYPTRLTHQEFAGRYGFLLADKKVSQDPLSVSIAVLKQYDVHPEMYQVGYTKLYLRTGQIGIFEDRRKKVLQGIVGLQKRFRGHLSREYFQSVRNGALVLQSYVRGEIGRRMFDIEAKLHADSVTEASTGELTAVIHLQSAVRGWLARKRFNSMQRQKELLNVMTLSKKRAGLRISEDKEEFQVQPSAMSDLQKRVLESETALVQKEEENAALREQLRQFEEKWSEYEIKMKSMEETWQKQMSSLQMSLAAARKSLDTENVTGQAGGRQDTSTSPFGYESEDTTFDNLKHSMKGYEKLLSLLADCRCDEKRDTICYQIIEVEKKDNSYKEESELWALGEWTGGEKGIKGGGDVSGGGDETGGGGDEIGCEDVSRRGDVGGGDAT</sequence>
<feature type="domain" description="Myosin motor" evidence="13">
    <location>
        <begin position="1555"/>
        <end position="1757"/>
    </location>
</feature>
<evidence type="ECO:0000313" key="16">
    <source>
        <dbReference type="Proteomes" id="UP000712600"/>
    </source>
</evidence>
<feature type="domain" description="Myosin N-terminal SH3-like" evidence="14">
    <location>
        <begin position="523"/>
        <end position="572"/>
    </location>
</feature>
<feature type="coiled-coil region" evidence="11">
    <location>
        <begin position="1470"/>
        <end position="1518"/>
    </location>
</feature>
<feature type="region of interest" description="Actin-binding" evidence="10">
    <location>
        <begin position="1229"/>
        <end position="1251"/>
    </location>
</feature>
<dbReference type="CDD" id="cd01383">
    <property type="entry name" value="MYSc_Myo8"/>
    <property type="match status" value="1"/>
</dbReference>
<evidence type="ECO:0000259" key="14">
    <source>
        <dbReference type="PROSITE" id="PS51844"/>
    </source>
</evidence>